<evidence type="ECO:0000313" key="6">
    <source>
        <dbReference type="Proteomes" id="UP000053201"/>
    </source>
</evidence>
<dbReference type="Pfam" id="PF05383">
    <property type="entry name" value="La"/>
    <property type="match status" value="1"/>
</dbReference>
<feature type="region of interest" description="Disordered" evidence="3">
    <location>
        <begin position="943"/>
        <end position="962"/>
    </location>
</feature>
<dbReference type="InterPro" id="IPR036390">
    <property type="entry name" value="WH_DNA-bd_sf"/>
</dbReference>
<dbReference type="GeneID" id="27689725"/>
<feature type="compositionally biased region" description="Basic and acidic residues" evidence="3">
    <location>
        <begin position="130"/>
        <end position="174"/>
    </location>
</feature>
<feature type="compositionally biased region" description="Polar residues" evidence="3">
    <location>
        <begin position="384"/>
        <end position="397"/>
    </location>
</feature>
<feature type="region of interest" description="Disordered" evidence="3">
    <location>
        <begin position="279"/>
        <end position="486"/>
    </location>
</feature>
<feature type="compositionally biased region" description="Polar residues" evidence="3">
    <location>
        <begin position="673"/>
        <end position="714"/>
    </location>
</feature>
<feature type="compositionally biased region" description="Polar residues" evidence="3">
    <location>
        <begin position="1331"/>
        <end position="1340"/>
    </location>
</feature>
<feature type="compositionally biased region" description="Basic residues" evidence="3">
    <location>
        <begin position="468"/>
        <end position="477"/>
    </location>
</feature>
<sequence>MTSEEAGASAPSSVAVLDQQTASDQLVSKTAVSMSWASLAQKAVITDVSSNGAASPAAETSTKAEGPTSSDVLSAGIQADTEEVSKTTAVVEDHQVESEDGTKEEMGSHNGSDKKHVVPAPVPSVNVWKIRLEEQQKQADQNRKTSQHKNHEERRQRQAAKDKARKEQEEKDAAEGFVKVQSKKTGKKKTSKASQQAASSTAASSTGTTASKKSVSNKEGGTTEEVTLSKPAVSEKDEVTPEPTEVKDGAKRPRETRTGPIAAKIVQTAARSENLLAKEAEPAVAPVSNLGSELWPTLGSAPTSPPRPAPASSTSPTPTAKEIHNSTLSGSKKAAWAKLDVPIHYPPPASLAPRGSSRSGKSSGKRSEEQQQKGKIAGEAVAKETTSAPSVGTSGVHSSPRVDTTRQRSRGPRNAPQQQAPSRGPRRGSNASVASAASTAGGTSPAHTGSVENAIPAAHHVYAPNQSRSRRGGRGGRGRSSISRGPRQYYGYVNGYAQPVLGQLQAGPYAAPSGAYYGYPDPEAVDVETVKWWIRTQIEYYFSVENLCRDIYFRRQMNATNGGVPLRLISGFNRVRSLINVAKSKTQALQAMSMTPLSPVGDKTGEVATEPVERSVNESTLSVSNVDVEAPTWTNELLGSAVQGSDLVEIIVDGTGEHFVRRRDNWEFWLLPQDSTDPTKVSDSVSSANGSQLPPSPASQKQASEAESRSSLPQTPRMPTPPQSPADAYTNNKESTSEPGHPNGVGPAVGAGRHQDDSSVHLAADEIEEGWEKAPARRRQPKQRAADFSLFAVKGSGQMARSESNQTIAETEDIFELEEEGDEWVSHPGRSGRRRFSNAGFSELTEVRVANGYRSQNCTDSEDDEDPDIVVVARHIPVVPNGTVNSESGYDSAEDWHDIDDDDVDALLIVTQRTDDGGQMIVTVPSSPPYQLASGHAQPASQAVHSHNLPPRKHATAPFERSRAEQELNEIINEGLYYYEHDYLTPKKPKNKVLAVDGDQFAAMQNGMHSPKPYIGAQGGYFEDLHGKNKASKTVPPQIASSAPKPIKTPRRYWDAGATSASPPVGYLMGVLGSSLTDSGKAPEQVNGKYLDIPTRNSQSTSSNLSTSVGSQAGSLTEGRLSFKEFPAFQHPSYELLRENGFIQHKYSKYHAKALKERKRLGPGLSQEMNTLFRFWSHFLRDHFNNRMYNEFRRLATEDAAAGYRYGLECLFRFYSYGLESRFRSDLFQDFQDMTVHDYVGMKQLYGLEKFWAYLYYRKDKAKRPEIDDMVNDVLKNALKEFKTIQDFKKEKQRRGILDGDDREKTARRNQAVKGYVRGKGKSKKTKGHGNQQQPPSVTNGGDGDGVLFEMEMEFPPLGK</sequence>
<dbReference type="CDD" id="cd07323">
    <property type="entry name" value="LAM"/>
    <property type="match status" value="1"/>
</dbReference>
<dbReference type="EMBL" id="KQ257461">
    <property type="protein sequence ID" value="KNC97999.1"/>
    <property type="molecule type" value="Genomic_DNA"/>
</dbReference>
<feature type="compositionally biased region" description="Low complexity" evidence="3">
    <location>
        <begin position="428"/>
        <end position="450"/>
    </location>
</feature>
<evidence type="ECO:0000256" key="1">
    <source>
        <dbReference type="ARBA" id="ARBA00022884"/>
    </source>
</evidence>
<feature type="domain" description="HTH La-type RNA-binding" evidence="4">
    <location>
        <begin position="524"/>
        <end position="614"/>
    </location>
</feature>
<dbReference type="GO" id="GO:0045727">
    <property type="term" value="P:positive regulation of translation"/>
    <property type="evidence" value="ECO:0007669"/>
    <property type="project" value="TreeGrafter"/>
</dbReference>
<feature type="compositionally biased region" description="Low complexity" evidence="3">
    <location>
        <begin position="192"/>
        <end position="214"/>
    </location>
</feature>
<dbReference type="InterPro" id="IPR036388">
    <property type="entry name" value="WH-like_DNA-bd_sf"/>
</dbReference>
<feature type="region of interest" description="Disordered" evidence="3">
    <location>
        <begin position="48"/>
        <end position="266"/>
    </location>
</feature>
<dbReference type="Proteomes" id="UP000053201">
    <property type="component" value="Unassembled WGS sequence"/>
</dbReference>
<dbReference type="VEuPathDB" id="FungiDB:SPPG_06417"/>
<dbReference type="SUPFAM" id="SSF46785">
    <property type="entry name" value="Winged helix' DNA-binding domain"/>
    <property type="match status" value="1"/>
</dbReference>
<feature type="compositionally biased region" description="Low complexity" evidence="3">
    <location>
        <begin position="310"/>
        <end position="320"/>
    </location>
</feature>
<organism evidence="5 6">
    <name type="scientific">Spizellomyces punctatus (strain DAOM BR117)</name>
    <dbReference type="NCBI Taxonomy" id="645134"/>
    <lineage>
        <taxon>Eukaryota</taxon>
        <taxon>Fungi</taxon>
        <taxon>Fungi incertae sedis</taxon>
        <taxon>Chytridiomycota</taxon>
        <taxon>Chytridiomycota incertae sedis</taxon>
        <taxon>Chytridiomycetes</taxon>
        <taxon>Spizellomycetales</taxon>
        <taxon>Spizellomycetaceae</taxon>
        <taxon>Spizellomyces</taxon>
    </lineage>
</organism>
<feature type="compositionally biased region" description="Polar residues" evidence="3">
    <location>
        <begin position="48"/>
        <end position="72"/>
    </location>
</feature>
<reference evidence="5 6" key="1">
    <citation type="submission" date="2009-08" db="EMBL/GenBank/DDBJ databases">
        <title>The Genome Sequence of Spizellomyces punctatus strain DAOM BR117.</title>
        <authorList>
            <consortium name="The Broad Institute Genome Sequencing Platform"/>
            <person name="Russ C."/>
            <person name="Cuomo C."/>
            <person name="Shea T."/>
            <person name="Young S.K."/>
            <person name="Zeng Q."/>
            <person name="Koehrsen M."/>
            <person name="Haas B."/>
            <person name="Borodovsky M."/>
            <person name="Guigo R."/>
            <person name="Alvarado L."/>
            <person name="Berlin A."/>
            <person name="Bochicchio J."/>
            <person name="Borenstein D."/>
            <person name="Chapman S."/>
            <person name="Chen Z."/>
            <person name="Engels R."/>
            <person name="Freedman E."/>
            <person name="Gellesch M."/>
            <person name="Goldberg J."/>
            <person name="Griggs A."/>
            <person name="Gujja S."/>
            <person name="Heiman D."/>
            <person name="Hepburn T."/>
            <person name="Howarth C."/>
            <person name="Jen D."/>
            <person name="Larson L."/>
            <person name="Lewis B."/>
            <person name="Mehta T."/>
            <person name="Park D."/>
            <person name="Pearson M."/>
            <person name="Roberts A."/>
            <person name="Saif S."/>
            <person name="Shenoy N."/>
            <person name="Sisk P."/>
            <person name="Stolte C."/>
            <person name="Sykes S."/>
            <person name="Thomson T."/>
            <person name="Walk T."/>
            <person name="White J."/>
            <person name="Yandava C."/>
            <person name="Burger G."/>
            <person name="Gray M.W."/>
            <person name="Holland P.W.H."/>
            <person name="King N."/>
            <person name="Lang F.B.F."/>
            <person name="Roger A.J."/>
            <person name="Ruiz-Trillo I."/>
            <person name="Lander E."/>
            <person name="Nusbaum C."/>
        </authorList>
    </citation>
    <scope>NUCLEOTIDE SEQUENCE [LARGE SCALE GENOMIC DNA]</scope>
    <source>
        <strain evidence="5 6">DAOM BR117</strain>
    </source>
</reference>
<gene>
    <name evidence="5" type="ORF">SPPG_06417</name>
</gene>
<feature type="region of interest" description="Disordered" evidence="3">
    <location>
        <begin position="1029"/>
        <end position="1051"/>
    </location>
</feature>
<dbReference type="GO" id="GO:0010494">
    <property type="term" value="C:cytoplasmic stress granule"/>
    <property type="evidence" value="ECO:0007669"/>
    <property type="project" value="TreeGrafter"/>
</dbReference>
<dbReference type="InterPro" id="IPR045180">
    <property type="entry name" value="La_dom_prot"/>
</dbReference>
<protein>
    <recommendedName>
        <fullName evidence="4">HTH La-type RNA-binding domain-containing protein</fullName>
    </recommendedName>
</protein>
<feature type="compositionally biased region" description="Basic residues" evidence="3">
    <location>
        <begin position="1317"/>
        <end position="1328"/>
    </location>
</feature>
<feature type="compositionally biased region" description="Low complexity" evidence="3">
    <location>
        <begin position="1097"/>
        <end position="1111"/>
    </location>
</feature>
<proteinExistence type="predicted"/>
<feature type="compositionally biased region" description="Polar residues" evidence="3">
    <location>
        <begin position="217"/>
        <end position="226"/>
    </location>
</feature>
<dbReference type="InterPro" id="IPR006607">
    <property type="entry name" value="DM15"/>
</dbReference>
<feature type="region of interest" description="Disordered" evidence="3">
    <location>
        <begin position="673"/>
        <end position="757"/>
    </location>
</feature>
<dbReference type="PANTHER" id="PTHR22792:SF132">
    <property type="entry name" value="LA-RELATED PROTEIN 1"/>
    <property type="match status" value="1"/>
</dbReference>
<dbReference type="GO" id="GO:0000339">
    <property type="term" value="F:RNA cap binding"/>
    <property type="evidence" value="ECO:0007669"/>
    <property type="project" value="InterPro"/>
</dbReference>
<keyword evidence="6" id="KW-1185">Reference proteome</keyword>
<dbReference type="OrthoDB" id="340227at2759"/>
<dbReference type="PANTHER" id="PTHR22792">
    <property type="entry name" value="LUPUS LA PROTEIN-RELATED"/>
    <property type="match status" value="1"/>
</dbReference>
<feature type="compositionally biased region" description="Basic and acidic residues" evidence="3">
    <location>
        <begin position="1296"/>
        <end position="1307"/>
    </location>
</feature>
<evidence type="ECO:0000256" key="3">
    <source>
        <dbReference type="SAM" id="MobiDB-lite"/>
    </source>
</evidence>
<dbReference type="InParanoid" id="A0A0L0HAS7"/>
<evidence type="ECO:0000313" key="5">
    <source>
        <dbReference type="EMBL" id="KNC97999.1"/>
    </source>
</evidence>
<feature type="region of interest" description="Disordered" evidence="3">
    <location>
        <begin position="1092"/>
        <end position="1111"/>
    </location>
</feature>
<keyword evidence="1 2" id="KW-0694">RNA-binding</keyword>
<dbReference type="SMART" id="SM00715">
    <property type="entry name" value="LA"/>
    <property type="match status" value="1"/>
</dbReference>
<accession>A0A0L0HAS7</accession>
<dbReference type="Pfam" id="PF21071">
    <property type="entry name" value="LARP1_HEAT"/>
    <property type="match status" value="1"/>
</dbReference>
<evidence type="ECO:0000256" key="2">
    <source>
        <dbReference type="PROSITE-ProRule" id="PRU00332"/>
    </source>
</evidence>
<feature type="compositionally biased region" description="Basic residues" evidence="3">
    <location>
        <begin position="181"/>
        <end position="191"/>
    </location>
</feature>
<dbReference type="Gene3D" id="1.10.10.10">
    <property type="entry name" value="Winged helix-like DNA-binding domain superfamily/Winged helix DNA-binding domain"/>
    <property type="match status" value="1"/>
</dbReference>
<dbReference type="GO" id="GO:0048255">
    <property type="term" value="P:mRNA stabilization"/>
    <property type="evidence" value="ECO:0007669"/>
    <property type="project" value="InterPro"/>
</dbReference>
<feature type="compositionally biased region" description="Basic and acidic residues" evidence="3">
    <location>
        <begin position="91"/>
        <end position="116"/>
    </location>
</feature>
<feature type="region of interest" description="Disordered" evidence="3">
    <location>
        <begin position="1296"/>
        <end position="1360"/>
    </location>
</feature>
<dbReference type="InterPro" id="IPR006630">
    <property type="entry name" value="La_HTH"/>
</dbReference>
<dbReference type="RefSeq" id="XP_016606039.1">
    <property type="nucleotide sequence ID" value="XM_016754629.1"/>
</dbReference>
<feature type="compositionally biased region" description="Polar residues" evidence="3">
    <location>
        <begin position="729"/>
        <end position="738"/>
    </location>
</feature>
<feature type="compositionally biased region" description="Basic and acidic residues" evidence="3">
    <location>
        <begin position="233"/>
        <end position="257"/>
    </location>
</feature>
<dbReference type="eggNOG" id="KOG2590">
    <property type="taxonomic scope" value="Eukaryota"/>
</dbReference>
<dbReference type="GO" id="GO:0005829">
    <property type="term" value="C:cytosol"/>
    <property type="evidence" value="ECO:0007669"/>
    <property type="project" value="TreeGrafter"/>
</dbReference>
<dbReference type="SMART" id="SM00684">
    <property type="entry name" value="DM15"/>
    <property type="match status" value="3"/>
</dbReference>
<name>A0A0L0HAS7_SPIPD</name>
<dbReference type="STRING" id="645134.A0A0L0HAS7"/>
<dbReference type="PROSITE" id="PS50961">
    <property type="entry name" value="HTH_LA"/>
    <property type="match status" value="1"/>
</dbReference>
<evidence type="ECO:0000259" key="4">
    <source>
        <dbReference type="PROSITE" id="PS50961"/>
    </source>
</evidence>